<keyword evidence="4 5" id="KW-0732">Signal</keyword>
<dbReference type="PROSITE" id="PS51257">
    <property type="entry name" value="PROKAR_LIPOPROTEIN"/>
    <property type="match status" value="1"/>
</dbReference>
<dbReference type="PANTHER" id="PTHR30290:SF9">
    <property type="entry name" value="OLIGOPEPTIDE-BINDING PROTEIN APPA"/>
    <property type="match status" value="1"/>
</dbReference>
<evidence type="ECO:0000256" key="4">
    <source>
        <dbReference type="ARBA" id="ARBA00022729"/>
    </source>
</evidence>
<evidence type="ECO:0000313" key="7">
    <source>
        <dbReference type="EMBL" id="MEQ2577548.1"/>
    </source>
</evidence>
<evidence type="ECO:0000256" key="5">
    <source>
        <dbReference type="SAM" id="SignalP"/>
    </source>
</evidence>
<feature type="signal peptide" evidence="5">
    <location>
        <begin position="1"/>
        <end position="26"/>
    </location>
</feature>
<sequence length="535" mass="59414">MKKLNKVICLSLSAMMLAAAISGCGAKETTDAVQNETTGETAPAGEMSRDNTMIYGAEFMVEKFNPILGSEYCDAMIFRGLMKTDVDCQPQCDIATDYEISDDLLTYTFNIRDDVKFHDGTTLTADDVVFTISSILDENVNSSIRSDFLLVDKVEKLSDTSLSITLKEPFPALLDKLTVGIVPEHCFEGQDINTADFNVNPVGCGPYKLVSLEAGTKCTMTRFDDYYGDKAQIENIIYLYLPDYNTRALQLKNNEIDFTFVEPSQVKELEADENLDVYVIGSADYRCVMYNFQVCDLFEDVRVRQALNYATDGQAVVDAIAHGYGQIAYSPLQKNKFNCEDIVKYDYDPEKAAALLKEAGWADTDGDGILDKDGEKLSFTLTAPVDDEVRVNIGTYLSSEWKKLGVDCTLSALGWDAIDITKCESFLLGWGSPFDADNDTYRLFTTGSADNYGFYSNETVDKALSEARTKTEDADRAACYAEFQKAFAEDPAYDLICYLDALYAGNKRISGPTDKVLGHHGAGIFWNIEDWTISE</sequence>
<evidence type="ECO:0000256" key="2">
    <source>
        <dbReference type="ARBA" id="ARBA00005695"/>
    </source>
</evidence>
<evidence type="ECO:0000256" key="3">
    <source>
        <dbReference type="ARBA" id="ARBA00022448"/>
    </source>
</evidence>
<dbReference type="Pfam" id="PF00496">
    <property type="entry name" value="SBP_bac_5"/>
    <property type="match status" value="1"/>
</dbReference>
<comment type="similarity">
    <text evidence="2">Belongs to the bacterial solute-binding protein 5 family.</text>
</comment>
<keyword evidence="3" id="KW-0813">Transport</keyword>
<proteinExistence type="inferred from homology"/>
<dbReference type="InterPro" id="IPR023765">
    <property type="entry name" value="SBP_5_CS"/>
</dbReference>
<dbReference type="Proteomes" id="UP001470288">
    <property type="component" value="Unassembled WGS sequence"/>
</dbReference>
<dbReference type="EMBL" id="JBBMFC010000002">
    <property type="protein sequence ID" value="MEQ2577548.1"/>
    <property type="molecule type" value="Genomic_DNA"/>
</dbReference>
<dbReference type="InterPro" id="IPR000914">
    <property type="entry name" value="SBP_5_dom"/>
</dbReference>
<evidence type="ECO:0000313" key="8">
    <source>
        <dbReference type="Proteomes" id="UP001470288"/>
    </source>
</evidence>
<dbReference type="Gene3D" id="3.40.190.10">
    <property type="entry name" value="Periplasmic binding protein-like II"/>
    <property type="match status" value="1"/>
</dbReference>
<protein>
    <submittedName>
        <fullName evidence="7">ABC transporter substrate-binding protein</fullName>
    </submittedName>
</protein>
<evidence type="ECO:0000256" key="1">
    <source>
        <dbReference type="ARBA" id="ARBA00004193"/>
    </source>
</evidence>
<gene>
    <name evidence="7" type="ORF">WMO62_01675</name>
</gene>
<comment type="caution">
    <text evidence="7">The sequence shown here is derived from an EMBL/GenBank/DDBJ whole genome shotgun (WGS) entry which is preliminary data.</text>
</comment>
<dbReference type="Gene3D" id="3.90.76.10">
    <property type="entry name" value="Dipeptide-binding Protein, Domain 1"/>
    <property type="match status" value="1"/>
</dbReference>
<evidence type="ECO:0000259" key="6">
    <source>
        <dbReference type="Pfam" id="PF00496"/>
    </source>
</evidence>
<dbReference type="PIRSF" id="PIRSF002741">
    <property type="entry name" value="MppA"/>
    <property type="match status" value="1"/>
</dbReference>
<dbReference type="CDD" id="cd08518">
    <property type="entry name" value="PBP2_NikA_DppA_OppA_like_19"/>
    <property type="match status" value="1"/>
</dbReference>
<name>A0ABV1HX87_9FIRM</name>
<dbReference type="Gene3D" id="3.10.105.10">
    <property type="entry name" value="Dipeptide-binding Protein, Domain 3"/>
    <property type="match status" value="1"/>
</dbReference>
<feature type="chain" id="PRO_5047378944" evidence="5">
    <location>
        <begin position="27"/>
        <end position="535"/>
    </location>
</feature>
<accession>A0ABV1HX87</accession>
<dbReference type="PROSITE" id="PS01040">
    <property type="entry name" value="SBP_BACTERIAL_5"/>
    <property type="match status" value="1"/>
</dbReference>
<dbReference type="PANTHER" id="PTHR30290">
    <property type="entry name" value="PERIPLASMIC BINDING COMPONENT OF ABC TRANSPORTER"/>
    <property type="match status" value="1"/>
</dbReference>
<keyword evidence="8" id="KW-1185">Reference proteome</keyword>
<comment type="subcellular location">
    <subcellularLocation>
        <location evidence="1">Cell membrane</location>
        <topology evidence="1">Lipid-anchor</topology>
    </subcellularLocation>
</comment>
<organism evidence="7 8">
    <name type="scientific">Hominiventricola aquisgranensis</name>
    <dbReference type="NCBI Taxonomy" id="3133164"/>
    <lineage>
        <taxon>Bacteria</taxon>
        <taxon>Bacillati</taxon>
        <taxon>Bacillota</taxon>
        <taxon>Clostridia</taxon>
        <taxon>Lachnospirales</taxon>
        <taxon>Lachnospiraceae</taxon>
        <taxon>Hominiventricola</taxon>
    </lineage>
</organism>
<dbReference type="SUPFAM" id="SSF53850">
    <property type="entry name" value="Periplasmic binding protein-like II"/>
    <property type="match status" value="1"/>
</dbReference>
<dbReference type="RefSeq" id="WP_118596252.1">
    <property type="nucleotide sequence ID" value="NZ_JBBMFC010000002.1"/>
</dbReference>
<reference evidence="7 8" key="1">
    <citation type="submission" date="2024-03" db="EMBL/GenBank/DDBJ databases">
        <title>Human intestinal bacterial collection.</title>
        <authorList>
            <person name="Pauvert C."/>
            <person name="Hitch T.C.A."/>
            <person name="Clavel T."/>
        </authorList>
    </citation>
    <scope>NUCLEOTIDE SEQUENCE [LARGE SCALE GENOMIC DNA]</scope>
    <source>
        <strain evidence="7 8">CLA-AA-H78B</strain>
    </source>
</reference>
<dbReference type="InterPro" id="IPR039424">
    <property type="entry name" value="SBP_5"/>
</dbReference>
<dbReference type="InterPro" id="IPR030678">
    <property type="entry name" value="Peptide/Ni-bd"/>
</dbReference>
<feature type="domain" description="Solute-binding protein family 5" evidence="6">
    <location>
        <begin position="90"/>
        <end position="448"/>
    </location>
</feature>